<reference evidence="4" key="2">
    <citation type="submission" date="2018-05" db="EMBL/GenBank/DDBJ databases">
        <title>OgluRS3 (Oryza glumaepatula Reference Sequence Version 3).</title>
        <authorList>
            <person name="Zhang J."/>
            <person name="Kudrna D."/>
            <person name="Lee S."/>
            <person name="Talag J."/>
            <person name="Welchert J."/>
            <person name="Wing R.A."/>
        </authorList>
    </citation>
    <scope>NUCLEOTIDE SEQUENCE [LARGE SCALE GENOMIC DNA]</scope>
</reference>
<dbReference type="Proteomes" id="UP000026961">
    <property type="component" value="Chromosome 9"/>
</dbReference>
<feature type="domain" description="RRM" evidence="3">
    <location>
        <begin position="137"/>
        <end position="220"/>
    </location>
</feature>
<dbReference type="PANTHER" id="PTHR10501">
    <property type="entry name" value="U1 SMALL NUCLEAR RIBONUCLEOPROTEIN A/U2 SMALL NUCLEAR RIBONUCLEOPROTEIN B"/>
    <property type="match status" value="1"/>
</dbReference>
<dbReference type="CDD" id="cd21618">
    <property type="entry name" value="RRM_AtNSRA_like"/>
    <property type="match status" value="1"/>
</dbReference>
<dbReference type="PROSITE" id="PS50102">
    <property type="entry name" value="RRM"/>
    <property type="match status" value="1"/>
</dbReference>
<dbReference type="Gramene" id="OGLUM09G17700.1">
    <property type="protein sequence ID" value="OGLUM09G17700.1"/>
    <property type="gene ID" value="OGLUM09G17700"/>
</dbReference>
<dbReference type="Gene3D" id="3.30.70.330">
    <property type="match status" value="1"/>
</dbReference>
<dbReference type="InterPro" id="IPR000504">
    <property type="entry name" value="RRM_dom"/>
</dbReference>
<reference evidence="4" key="1">
    <citation type="submission" date="2015-04" db="UniProtKB">
        <authorList>
            <consortium name="EnsemblPlants"/>
        </authorList>
    </citation>
    <scope>IDENTIFICATION</scope>
</reference>
<dbReference type="EnsemblPlants" id="OGLUM09G17700.1">
    <property type="protein sequence ID" value="OGLUM09G17700.1"/>
    <property type="gene ID" value="OGLUM09G17700"/>
</dbReference>
<dbReference type="GO" id="GO:0003723">
    <property type="term" value="F:RNA binding"/>
    <property type="evidence" value="ECO:0007669"/>
    <property type="project" value="UniProtKB-UniRule"/>
</dbReference>
<dbReference type="Pfam" id="PF00076">
    <property type="entry name" value="RRM_1"/>
    <property type="match status" value="1"/>
</dbReference>
<proteinExistence type="predicted"/>
<evidence type="ECO:0000259" key="3">
    <source>
        <dbReference type="PROSITE" id="PS50102"/>
    </source>
</evidence>
<evidence type="ECO:0000256" key="2">
    <source>
        <dbReference type="PROSITE-ProRule" id="PRU00176"/>
    </source>
</evidence>
<accession>A0A0E0B5K7</accession>
<evidence type="ECO:0000313" key="5">
    <source>
        <dbReference type="Proteomes" id="UP000026961"/>
    </source>
</evidence>
<dbReference type="eggNOG" id="ENOG502QVUV">
    <property type="taxonomic scope" value="Eukaryota"/>
</dbReference>
<name>A0A0E0B5K7_9ORYZ</name>
<sequence>MAAESYWQYQYAAVDPRQQAPAPVPVPTPALMWQQQQQQAGYQPAVAPVAPPMAAPPLPAGPPPSFKRQRPEYFDMPSGQGNSLFHEAMSPHYVHRLNNQMSYAAGANQSAIPLGGMATYSAGMDSGNHGATITESRTLYVEGLPSNCTKREIFFCPFSGFREVRLVNKEIRHAGSCNLLCFVDFSSPPEARAALETLQGYKFDEHDHESSNLRIQFSLTPRRRSIGGPRMAMLAEKCCVVPGRCYVTESPATTTGHTYRLVALLETTICMCFLEMDKLLYVWEFQHVLSSCSILVSGPQFFFSVGTD</sequence>
<dbReference type="InterPro" id="IPR012677">
    <property type="entry name" value="Nucleotide-bd_a/b_plait_sf"/>
</dbReference>
<evidence type="ECO:0000256" key="1">
    <source>
        <dbReference type="ARBA" id="ARBA00022884"/>
    </source>
</evidence>
<protein>
    <recommendedName>
        <fullName evidence="3">RRM domain-containing protein</fullName>
    </recommendedName>
</protein>
<keyword evidence="5" id="KW-1185">Reference proteome</keyword>
<evidence type="ECO:0000313" key="4">
    <source>
        <dbReference type="EnsemblPlants" id="OGLUM09G17700.1"/>
    </source>
</evidence>
<keyword evidence="1 2" id="KW-0694">RNA-binding</keyword>
<organism evidence="4">
    <name type="scientific">Oryza glumipatula</name>
    <dbReference type="NCBI Taxonomy" id="40148"/>
    <lineage>
        <taxon>Eukaryota</taxon>
        <taxon>Viridiplantae</taxon>
        <taxon>Streptophyta</taxon>
        <taxon>Embryophyta</taxon>
        <taxon>Tracheophyta</taxon>
        <taxon>Spermatophyta</taxon>
        <taxon>Magnoliopsida</taxon>
        <taxon>Liliopsida</taxon>
        <taxon>Poales</taxon>
        <taxon>Poaceae</taxon>
        <taxon>BOP clade</taxon>
        <taxon>Oryzoideae</taxon>
        <taxon>Oryzeae</taxon>
        <taxon>Oryzinae</taxon>
        <taxon>Oryza</taxon>
    </lineage>
</organism>
<dbReference type="SUPFAM" id="SSF54928">
    <property type="entry name" value="RNA-binding domain, RBD"/>
    <property type="match status" value="1"/>
</dbReference>
<dbReference type="HOGENOM" id="CLU_078642_0_0_1"/>
<dbReference type="AlphaFoldDB" id="A0A0E0B5K7"/>
<dbReference type="InterPro" id="IPR035979">
    <property type="entry name" value="RBD_domain_sf"/>
</dbReference>